<evidence type="ECO:0000313" key="2">
    <source>
        <dbReference type="EMBL" id="AOZ99092.1"/>
    </source>
</evidence>
<dbReference type="Proteomes" id="UP000178198">
    <property type="component" value="Chromosome"/>
</dbReference>
<protein>
    <submittedName>
        <fullName evidence="2">Uncharacterized protein</fullName>
    </submittedName>
</protein>
<evidence type="ECO:0000256" key="1">
    <source>
        <dbReference type="SAM" id="Phobius"/>
    </source>
</evidence>
<keyword evidence="1" id="KW-0812">Transmembrane</keyword>
<feature type="transmembrane region" description="Helical" evidence="1">
    <location>
        <begin position="9"/>
        <end position="32"/>
    </location>
</feature>
<dbReference type="STRING" id="1306519.BIW12_06390"/>
<keyword evidence="1" id="KW-1133">Transmembrane helix</keyword>
<feature type="transmembrane region" description="Helical" evidence="1">
    <location>
        <begin position="74"/>
        <end position="93"/>
    </location>
</feature>
<organism evidence="2 3">
    <name type="scientific">Flavobacterium commune</name>
    <dbReference type="NCBI Taxonomy" id="1306519"/>
    <lineage>
        <taxon>Bacteria</taxon>
        <taxon>Pseudomonadati</taxon>
        <taxon>Bacteroidota</taxon>
        <taxon>Flavobacteriia</taxon>
        <taxon>Flavobacteriales</taxon>
        <taxon>Flavobacteriaceae</taxon>
        <taxon>Flavobacterium</taxon>
    </lineage>
</organism>
<evidence type="ECO:0000313" key="3">
    <source>
        <dbReference type="Proteomes" id="UP000178198"/>
    </source>
</evidence>
<feature type="transmembrane region" description="Helical" evidence="1">
    <location>
        <begin position="105"/>
        <end position="126"/>
    </location>
</feature>
<dbReference type="KEGG" id="fcm:BIW12_06390"/>
<keyword evidence="3" id="KW-1185">Reference proteome</keyword>
<reference evidence="2 3" key="1">
    <citation type="submission" date="2016-10" db="EMBL/GenBank/DDBJ databases">
        <title>Complete Genome Sequence of Flavobacterium sp. PK15.</title>
        <authorList>
            <person name="Ekwe A."/>
            <person name="Kim S.B."/>
        </authorList>
    </citation>
    <scope>NUCLEOTIDE SEQUENCE [LARGE SCALE GENOMIC DNA]</scope>
    <source>
        <strain evidence="2 3">PK15</strain>
    </source>
</reference>
<dbReference type="AlphaFoldDB" id="A0A1D9P976"/>
<gene>
    <name evidence="2" type="ORF">BIW12_06390</name>
</gene>
<dbReference type="EMBL" id="CP017774">
    <property type="protein sequence ID" value="AOZ99092.1"/>
    <property type="molecule type" value="Genomic_DNA"/>
</dbReference>
<proteinExistence type="predicted"/>
<keyword evidence="1" id="KW-0472">Membrane</keyword>
<feature type="transmembrane region" description="Helical" evidence="1">
    <location>
        <begin position="44"/>
        <end position="62"/>
    </location>
</feature>
<sequence>MILKNYKSLLFLFISVVVAYVVHQLVFYFFKIDQQTFYYSLEQLYGIFFILSFVIVFILLMIKKRNFDQLGMSFLLLTSSKLVFYYLLLKPILNRTHYDIRIEKINFFVLFVLFLTIETVLTIRILSKKP</sequence>
<name>A0A1D9P976_9FLAO</name>
<accession>A0A1D9P976</accession>